<evidence type="ECO:0000256" key="1">
    <source>
        <dbReference type="ARBA" id="ARBA00004127"/>
    </source>
</evidence>
<evidence type="ECO:0000256" key="4">
    <source>
        <dbReference type="ARBA" id="ARBA00022989"/>
    </source>
</evidence>
<dbReference type="Gene3D" id="3.30.70.1350">
    <property type="entry name" value="Cation efflux protein, cytoplasmic domain"/>
    <property type="match status" value="1"/>
</dbReference>
<name>V9DB89_9EURO</name>
<dbReference type="FunFam" id="3.30.70.1350:FF:000001">
    <property type="entry name" value="Metal tolerance protein 11"/>
    <property type="match status" value="1"/>
</dbReference>
<organism evidence="8 9">
    <name type="scientific">Cladophialophora carrionii CBS 160.54</name>
    <dbReference type="NCBI Taxonomy" id="1279043"/>
    <lineage>
        <taxon>Eukaryota</taxon>
        <taxon>Fungi</taxon>
        <taxon>Dikarya</taxon>
        <taxon>Ascomycota</taxon>
        <taxon>Pezizomycotina</taxon>
        <taxon>Eurotiomycetes</taxon>
        <taxon>Chaetothyriomycetidae</taxon>
        <taxon>Chaetothyriales</taxon>
        <taxon>Herpotrichiellaceae</taxon>
        <taxon>Cladophialophora</taxon>
    </lineage>
</organism>
<evidence type="ECO:0000313" key="9">
    <source>
        <dbReference type="Proteomes" id="UP000030678"/>
    </source>
</evidence>
<dbReference type="GO" id="GO:0012505">
    <property type="term" value="C:endomembrane system"/>
    <property type="evidence" value="ECO:0007669"/>
    <property type="project" value="UniProtKB-SubCell"/>
</dbReference>
<proteinExistence type="predicted"/>
<dbReference type="VEuPathDB" id="FungiDB:G647_05365"/>
<evidence type="ECO:0000256" key="5">
    <source>
        <dbReference type="ARBA" id="ARBA00023065"/>
    </source>
</evidence>
<keyword evidence="5" id="KW-0406">Ion transport</keyword>
<evidence type="ECO:0000256" key="6">
    <source>
        <dbReference type="ARBA" id="ARBA00023136"/>
    </source>
</evidence>
<keyword evidence="2" id="KW-0813">Transport</keyword>
<accession>V9DB89</accession>
<dbReference type="AlphaFoldDB" id="V9DB89"/>
<keyword evidence="3" id="KW-0812">Transmembrane</keyword>
<reference evidence="8 9" key="1">
    <citation type="submission" date="2013-03" db="EMBL/GenBank/DDBJ databases">
        <title>The Genome Sequence of Cladophialophora carrionii CBS 160.54.</title>
        <authorList>
            <consortium name="The Broad Institute Genomics Platform"/>
            <person name="Cuomo C."/>
            <person name="de Hoog S."/>
            <person name="Gorbushina A."/>
            <person name="Walker B."/>
            <person name="Young S.K."/>
            <person name="Zeng Q."/>
            <person name="Gargeya S."/>
            <person name="Fitzgerald M."/>
            <person name="Haas B."/>
            <person name="Abouelleil A."/>
            <person name="Allen A.W."/>
            <person name="Alvarado L."/>
            <person name="Arachchi H.M."/>
            <person name="Berlin A.M."/>
            <person name="Chapman S.B."/>
            <person name="Gainer-Dewar J."/>
            <person name="Goldberg J."/>
            <person name="Griggs A."/>
            <person name="Gujja S."/>
            <person name="Hansen M."/>
            <person name="Howarth C."/>
            <person name="Imamovic A."/>
            <person name="Ireland A."/>
            <person name="Larimer J."/>
            <person name="McCowan C."/>
            <person name="Murphy C."/>
            <person name="Pearson M."/>
            <person name="Poon T.W."/>
            <person name="Priest M."/>
            <person name="Roberts A."/>
            <person name="Saif S."/>
            <person name="Shea T."/>
            <person name="Sisk P."/>
            <person name="Sykes S."/>
            <person name="Wortman J."/>
            <person name="Nusbaum C."/>
            <person name="Birren B."/>
        </authorList>
    </citation>
    <scope>NUCLEOTIDE SEQUENCE [LARGE SCALE GENOMIC DNA]</scope>
    <source>
        <strain evidence="8 9">CBS 160.54</strain>
    </source>
</reference>
<dbReference type="RefSeq" id="XP_008727918.1">
    <property type="nucleotide sequence ID" value="XM_008729696.1"/>
</dbReference>
<protein>
    <submittedName>
        <fullName evidence="8">Uncharacterized protein</fullName>
    </submittedName>
</protein>
<gene>
    <name evidence="8" type="ORF">G647_05365</name>
</gene>
<dbReference type="Proteomes" id="UP000030678">
    <property type="component" value="Unassembled WGS sequence"/>
</dbReference>
<dbReference type="SUPFAM" id="SSF160240">
    <property type="entry name" value="Cation efflux protein cytoplasmic domain-like"/>
    <property type="match status" value="1"/>
</dbReference>
<evidence type="ECO:0000256" key="7">
    <source>
        <dbReference type="SAM" id="MobiDB-lite"/>
    </source>
</evidence>
<comment type="subcellular location">
    <subcellularLocation>
        <location evidence="1">Endomembrane system</location>
        <topology evidence="1">Multi-pass membrane protein</topology>
    </subcellularLocation>
</comment>
<dbReference type="EMBL" id="KB822705">
    <property type="protein sequence ID" value="ETI23563.1"/>
    <property type="molecule type" value="Genomic_DNA"/>
</dbReference>
<dbReference type="PANTHER" id="PTHR43840">
    <property type="entry name" value="MITOCHONDRIAL METAL TRANSPORTER 1-RELATED"/>
    <property type="match status" value="1"/>
</dbReference>
<sequence length="132" mass="15115">MWYLVGKSAPQDVLNKLVYVSVTHDARIQKIDTVRAYNAGEKFYAEVDIVMAGTEHLKVTHDVSQSLQRKLEGLSDVERACVHVDYEAEHDAHEEHRALYKRARKAEEQRVEDATGRPENEAKKGVFARLPR</sequence>
<dbReference type="GO" id="GO:0008324">
    <property type="term" value="F:monoatomic cation transmembrane transporter activity"/>
    <property type="evidence" value="ECO:0007669"/>
    <property type="project" value="TreeGrafter"/>
</dbReference>
<keyword evidence="6" id="KW-0472">Membrane</keyword>
<dbReference type="InterPro" id="IPR050291">
    <property type="entry name" value="CDF_Transporter"/>
</dbReference>
<dbReference type="GeneID" id="19983858"/>
<feature type="compositionally biased region" description="Basic and acidic residues" evidence="7">
    <location>
        <begin position="105"/>
        <end position="124"/>
    </location>
</feature>
<evidence type="ECO:0000313" key="8">
    <source>
        <dbReference type="EMBL" id="ETI23563.1"/>
    </source>
</evidence>
<keyword evidence="4" id="KW-1133">Transmembrane helix</keyword>
<dbReference type="HOGENOM" id="CLU_1916847_0_0_1"/>
<evidence type="ECO:0000256" key="3">
    <source>
        <dbReference type="ARBA" id="ARBA00022692"/>
    </source>
</evidence>
<dbReference type="PANTHER" id="PTHR43840:SF13">
    <property type="entry name" value="CATION EFFLUX PROTEIN CYTOPLASMIC DOMAIN-CONTAINING PROTEIN"/>
    <property type="match status" value="1"/>
</dbReference>
<feature type="region of interest" description="Disordered" evidence="7">
    <location>
        <begin position="103"/>
        <end position="132"/>
    </location>
</feature>
<evidence type="ECO:0000256" key="2">
    <source>
        <dbReference type="ARBA" id="ARBA00022448"/>
    </source>
</evidence>
<dbReference type="GO" id="GO:0016020">
    <property type="term" value="C:membrane"/>
    <property type="evidence" value="ECO:0007669"/>
    <property type="project" value="TreeGrafter"/>
</dbReference>
<dbReference type="InterPro" id="IPR036837">
    <property type="entry name" value="Cation_efflux_CTD_sf"/>
</dbReference>